<feature type="transmembrane region" description="Helical" evidence="6">
    <location>
        <begin position="352"/>
        <end position="373"/>
    </location>
</feature>
<feature type="region of interest" description="Disordered" evidence="5">
    <location>
        <begin position="593"/>
        <end position="613"/>
    </location>
</feature>
<feature type="transmembrane region" description="Helical" evidence="6">
    <location>
        <begin position="471"/>
        <end position="490"/>
    </location>
</feature>
<dbReference type="InterPro" id="IPR005828">
    <property type="entry name" value="MFS_sugar_transport-like"/>
</dbReference>
<feature type="domain" description="Major facilitator superfamily (MFS) profile" evidence="7">
    <location>
        <begin position="105"/>
        <end position="526"/>
    </location>
</feature>
<evidence type="ECO:0000313" key="9">
    <source>
        <dbReference type="Proteomes" id="UP001497382"/>
    </source>
</evidence>
<gene>
    <name evidence="8" type="ORF">LARSCL_LOCUS7133</name>
</gene>
<dbReference type="PANTHER" id="PTHR24064">
    <property type="entry name" value="SOLUTE CARRIER FAMILY 22 MEMBER"/>
    <property type="match status" value="1"/>
</dbReference>
<reference evidence="8 9" key="1">
    <citation type="submission" date="2024-04" db="EMBL/GenBank/DDBJ databases">
        <authorList>
            <person name="Rising A."/>
            <person name="Reimegard J."/>
            <person name="Sonavane S."/>
            <person name="Akerstrom W."/>
            <person name="Nylinder S."/>
            <person name="Hedman E."/>
            <person name="Kallberg Y."/>
        </authorList>
    </citation>
    <scope>NUCLEOTIDE SEQUENCE [LARGE SCALE GENOMIC DNA]</scope>
</reference>
<dbReference type="EMBL" id="CAXIEN010000071">
    <property type="protein sequence ID" value="CAL1273863.1"/>
    <property type="molecule type" value="Genomic_DNA"/>
</dbReference>
<keyword evidence="9" id="KW-1185">Reference proteome</keyword>
<dbReference type="InterPro" id="IPR036259">
    <property type="entry name" value="MFS_trans_sf"/>
</dbReference>
<keyword evidence="3 6" id="KW-1133">Transmembrane helix</keyword>
<dbReference type="CDD" id="cd17317">
    <property type="entry name" value="MFS_SLC22"/>
    <property type="match status" value="1"/>
</dbReference>
<feature type="transmembrane region" description="Helical" evidence="6">
    <location>
        <begin position="150"/>
        <end position="170"/>
    </location>
</feature>
<dbReference type="SUPFAM" id="SSF103473">
    <property type="entry name" value="MFS general substrate transporter"/>
    <property type="match status" value="1"/>
</dbReference>
<dbReference type="InterPro" id="IPR020846">
    <property type="entry name" value="MFS_dom"/>
</dbReference>
<name>A0AAV1ZPT5_9ARAC</name>
<feature type="transmembrane region" description="Helical" evidence="6">
    <location>
        <begin position="239"/>
        <end position="260"/>
    </location>
</feature>
<dbReference type="Pfam" id="PF00083">
    <property type="entry name" value="Sugar_tr"/>
    <property type="match status" value="1"/>
</dbReference>
<feature type="transmembrane region" description="Helical" evidence="6">
    <location>
        <begin position="44"/>
        <end position="66"/>
    </location>
</feature>
<evidence type="ECO:0000256" key="5">
    <source>
        <dbReference type="SAM" id="MobiDB-lite"/>
    </source>
</evidence>
<comment type="caution">
    <text evidence="8">The sequence shown here is derived from an EMBL/GenBank/DDBJ whole genome shotgun (WGS) entry which is preliminary data.</text>
</comment>
<feature type="compositionally biased region" description="Polar residues" evidence="5">
    <location>
        <begin position="598"/>
        <end position="613"/>
    </location>
</feature>
<accession>A0AAV1ZPT5</accession>
<protein>
    <recommendedName>
        <fullName evidence="7">Major facilitator superfamily (MFS) profile domain-containing protein</fullName>
    </recommendedName>
</protein>
<feature type="transmembrane region" description="Helical" evidence="6">
    <location>
        <begin position="182"/>
        <end position="205"/>
    </location>
</feature>
<organism evidence="8 9">
    <name type="scientific">Larinioides sclopetarius</name>
    <dbReference type="NCBI Taxonomy" id="280406"/>
    <lineage>
        <taxon>Eukaryota</taxon>
        <taxon>Metazoa</taxon>
        <taxon>Ecdysozoa</taxon>
        <taxon>Arthropoda</taxon>
        <taxon>Chelicerata</taxon>
        <taxon>Arachnida</taxon>
        <taxon>Araneae</taxon>
        <taxon>Araneomorphae</taxon>
        <taxon>Entelegynae</taxon>
        <taxon>Araneoidea</taxon>
        <taxon>Araneidae</taxon>
        <taxon>Larinioides</taxon>
    </lineage>
</organism>
<dbReference type="GO" id="GO:0022857">
    <property type="term" value="F:transmembrane transporter activity"/>
    <property type="evidence" value="ECO:0007669"/>
    <property type="project" value="InterPro"/>
</dbReference>
<evidence type="ECO:0000313" key="8">
    <source>
        <dbReference type="EMBL" id="CAL1273863.1"/>
    </source>
</evidence>
<evidence type="ECO:0000259" key="7">
    <source>
        <dbReference type="PROSITE" id="PS50850"/>
    </source>
</evidence>
<dbReference type="AlphaFoldDB" id="A0AAV1ZPT5"/>
<dbReference type="Gene3D" id="1.20.1250.20">
    <property type="entry name" value="MFS general substrate transporter like domains"/>
    <property type="match status" value="1"/>
</dbReference>
<feature type="transmembrane region" description="Helical" evidence="6">
    <location>
        <begin position="211"/>
        <end position="232"/>
    </location>
</feature>
<evidence type="ECO:0000256" key="1">
    <source>
        <dbReference type="ARBA" id="ARBA00004141"/>
    </source>
</evidence>
<feature type="transmembrane region" description="Helical" evidence="6">
    <location>
        <begin position="502"/>
        <end position="521"/>
    </location>
</feature>
<dbReference type="Proteomes" id="UP001497382">
    <property type="component" value="Unassembled WGS sequence"/>
</dbReference>
<sequence length="613" mass="69264">MHQNSLHSFQIRKNVGEKSKEEPAQMKEDILDIIGHDGLWQRGIFLWILFATMTVVWHFMAMSFYAPNLEYWCSRPEGSNKTVEEWKNVDLPEDKHCSRFRNQSTLYFIDESSKISSTSEVVSCDSWEYDTSFYLSTVLSQFDLVCERDWLVSLSTSIFNLGTMLSNVIVSHLSDRFGRRPLLAASIAISLSAAVVCAFSTSFVMFTTTRFFVSFGLSGLYTVSYVLLMEIVGPKQRSFYGVAVHLGWCVGFVCFPGIVWLLRDWFWIQMAITLPLVILLLTCWFIAESPRWLISQGKIKEAERIVTKATKINGNYLSNIDARLKMMMKTRKVDESKAESGTIFDLFRTPGLWQMTLVIYFIWFSGIFVYYGLSYNTNELAGDPFVNFALAGAVEFPAYFLTMIAIYSQGRKVPMIITTAIGGLACLLTYPLPADSWITTALLMVGKFCITASVAIAFVLTAEIFPTPVRIIGLGSAVLFSKFGSVLAPFARELGHATNLVVPHVLFGFLALMSGLLVLLLPETRGVTVPETLLEAGSRRKSIRKKKEAFKEFEMKRLLNMNRGKDISQKEGPEVIFQSRELQRRDKLVDLTKHSNRSDVPSENQQVSTVAIR</sequence>
<evidence type="ECO:0000256" key="4">
    <source>
        <dbReference type="ARBA" id="ARBA00023136"/>
    </source>
</evidence>
<evidence type="ECO:0000256" key="3">
    <source>
        <dbReference type="ARBA" id="ARBA00022989"/>
    </source>
</evidence>
<keyword evidence="2 6" id="KW-0812">Transmembrane</keyword>
<feature type="transmembrane region" description="Helical" evidence="6">
    <location>
        <begin position="266"/>
        <end position="287"/>
    </location>
</feature>
<dbReference type="GO" id="GO:0016020">
    <property type="term" value="C:membrane"/>
    <property type="evidence" value="ECO:0007669"/>
    <property type="project" value="UniProtKB-SubCell"/>
</dbReference>
<feature type="transmembrane region" description="Helical" evidence="6">
    <location>
        <begin position="385"/>
        <end position="406"/>
    </location>
</feature>
<comment type="subcellular location">
    <subcellularLocation>
        <location evidence="1">Membrane</location>
        <topology evidence="1">Multi-pass membrane protein</topology>
    </subcellularLocation>
</comment>
<evidence type="ECO:0000256" key="6">
    <source>
        <dbReference type="SAM" id="Phobius"/>
    </source>
</evidence>
<evidence type="ECO:0000256" key="2">
    <source>
        <dbReference type="ARBA" id="ARBA00022692"/>
    </source>
</evidence>
<keyword evidence="4 6" id="KW-0472">Membrane</keyword>
<dbReference type="PROSITE" id="PS50850">
    <property type="entry name" value="MFS"/>
    <property type="match status" value="1"/>
</dbReference>
<proteinExistence type="predicted"/>
<feature type="transmembrane region" description="Helical" evidence="6">
    <location>
        <begin position="438"/>
        <end position="459"/>
    </location>
</feature>